<organism evidence="1 2">
    <name type="scientific">Cetraspora pellucida</name>
    <dbReference type="NCBI Taxonomy" id="1433469"/>
    <lineage>
        <taxon>Eukaryota</taxon>
        <taxon>Fungi</taxon>
        <taxon>Fungi incertae sedis</taxon>
        <taxon>Mucoromycota</taxon>
        <taxon>Glomeromycotina</taxon>
        <taxon>Glomeromycetes</taxon>
        <taxon>Diversisporales</taxon>
        <taxon>Gigasporaceae</taxon>
        <taxon>Cetraspora</taxon>
    </lineage>
</organism>
<feature type="non-terminal residue" evidence="1">
    <location>
        <position position="1"/>
    </location>
</feature>
<evidence type="ECO:0000313" key="1">
    <source>
        <dbReference type="EMBL" id="CAG8813899.1"/>
    </source>
</evidence>
<comment type="caution">
    <text evidence="1">The sequence shown here is derived from an EMBL/GenBank/DDBJ whole genome shotgun (WGS) entry which is preliminary data.</text>
</comment>
<evidence type="ECO:0000313" key="2">
    <source>
        <dbReference type="Proteomes" id="UP000789759"/>
    </source>
</evidence>
<proteinExistence type="predicted"/>
<feature type="non-terminal residue" evidence="1">
    <location>
        <position position="235"/>
    </location>
</feature>
<keyword evidence="2" id="KW-1185">Reference proteome</keyword>
<dbReference type="OrthoDB" id="2410809at2759"/>
<dbReference type="Proteomes" id="UP000789759">
    <property type="component" value="Unassembled WGS sequence"/>
</dbReference>
<name>A0A9N9K7H8_9GLOM</name>
<reference evidence="1" key="1">
    <citation type="submission" date="2021-06" db="EMBL/GenBank/DDBJ databases">
        <authorList>
            <person name="Kallberg Y."/>
            <person name="Tangrot J."/>
            <person name="Rosling A."/>
        </authorList>
    </citation>
    <scope>NUCLEOTIDE SEQUENCE</scope>
    <source>
        <strain evidence="1">FL966</strain>
    </source>
</reference>
<protein>
    <submittedName>
        <fullName evidence="1">13705_t:CDS:1</fullName>
    </submittedName>
</protein>
<dbReference type="AlphaFoldDB" id="A0A9N9K7H8"/>
<accession>A0A9N9K7H8</accession>
<gene>
    <name evidence="1" type="ORF">CPELLU_LOCUS18969</name>
</gene>
<sequence>LTKSDNNHSVSFWKTLAEMAEKGLQNLTYSEIFFDFISILASLSPRAYNLFRQNLAGRTIQNIRLQRSCSEYALHDISLCYKNVVQLGYSSLLGCIVGSTLPALQTRVQSHNNIYTIIDKIKSKNAIASQVRILLVIAYRNFYPTYLFVPWMYSSEGCEHFFGLAHQLLSDFLFNNLITLVPKISYLYKAYTSESISVFKKKTSATGYFSHYQDDNIYKHIDNLQQWPTNEEIKA</sequence>
<dbReference type="EMBL" id="CAJVQA010041387">
    <property type="protein sequence ID" value="CAG8813899.1"/>
    <property type="molecule type" value="Genomic_DNA"/>
</dbReference>